<dbReference type="EMBL" id="JAJOMB010000034">
    <property type="protein sequence ID" value="MCD5316752.1"/>
    <property type="molecule type" value="Genomic_DNA"/>
</dbReference>
<dbReference type="Gene3D" id="3.10.580.10">
    <property type="entry name" value="CBS-domain"/>
    <property type="match status" value="1"/>
</dbReference>
<dbReference type="CDD" id="cd04590">
    <property type="entry name" value="CBS_pair_CorC_HlyC_assoc"/>
    <property type="match status" value="1"/>
</dbReference>
<dbReference type="InterPro" id="IPR036318">
    <property type="entry name" value="FAD-bd_PCMH-like_sf"/>
</dbReference>
<dbReference type="GO" id="GO:0050660">
    <property type="term" value="F:flavin adenine dinucleotide binding"/>
    <property type="evidence" value="ECO:0007669"/>
    <property type="project" value="InterPro"/>
</dbReference>
<dbReference type="Gene3D" id="3.30.465.10">
    <property type="match status" value="1"/>
</dbReference>
<evidence type="ECO:0000256" key="4">
    <source>
        <dbReference type="ARBA" id="ARBA00022737"/>
    </source>
</evidence>
<keyword evidence="7 9" id="KW-0472">Membrane</keyword>
<gene>
    <name evidence="14" type="ORF">LR394_38230</name>
</gene>
<dbReference type="PROSITE" id="PS51371">
    <property type="entry name" value="CBS"/>
    <property type="match status" value="1"/>
</dbReference>
<dbReference type="PANTHER" id="PTHR22777:SF17">
    <property type="entry name" value="UPF0053 PROTEIN SLL0260"/>
    <property type="match status" value="1"/>
</dbReference>
<reference evidence="14" key="1">
    <citation type="submission" date="2021-11" db="EMBL/GenBank/DDBJ databases">
        <title>Streptomyces corallinus and Kineosporia corallina sp. nov., two new coral-derived marine actinobacteria.</title>
        <authorList>
            <person name="Buangrab K."/>
            <person name="Sutthacheep M."/>
            <person name="Yeemin T."/>
            <person name="Harunari E."/>
            <person name="Igarashi Y."/>
            <person name="Sripreechasak P."/>
            <person name="Kanchanasin P."/>
            <person name="Tanasupawat S."/>
            <person name="Phongsopitanun W."/>
        </authorList>
    </citation>
    <scope>NUCLEOTIDE SEQUENCE</scope>
    <source>
        <strain evidence="14">JCM 31032</strain>
    </source>
</reference>
<keyword evidence="4" id="KW-0677">Repeat</keyword>
<protein>
    <submittedName>
        <fullName evidence="14">Hemolysin family protein</fullName>
    </submittedName>
</protein>
<feature type="compositionally biased region" description="Basic and acidic residues" evidence="10">
    <location>
        <begin position="425"/>
        <end position="437"/>
    </location>
</feature>
<dbReference type="RefSeq" id="WP_231449604.1">
    <property type="nucleotide sequence ID" value="NZ_JAJOMB010000034.1"/>
</dbReference>
<evidence type="ECO:0000256" key="6">
    <source>
        <dbReference type="ARBA" id="ARBA00023122"/>
    </source>
</evidence>
<dbReference type="InterPro" id="IPR046342">
    <property type="entry name" value="CBS_dom_sf"/>
</dbReference>
<feature type="transmembrane region" description="Helical" evidence="11">
    <location>
        <begin position="97"/>
        <end position="117"/>
    </location>
</feature>
<feature type="region of interest" description="Disordered" evidence="10">
    <location>
        <begin position="425"/>
        <end position="491"/>
    </location>
</feature>
<dbReference type="GO" id="GO:0005886">
    <property type="term" value="C:plasma membrane"/>
    <property type="evidence" value="ECO:0007669"/>
    <property type="project" value="TreeGrafter"/>
</dbReference>
<dbReference type="PROSITE" id="PS51846">
    <property type="entry name" value="CNNM"/>
    <property type="match status" value="1"/>
</dbReference>
<evidence type="ECO:0000259" key="12">
    <source>
        <dbReference type="PROSITE" id="PS51371"/>
    </source>
</evidence>
<evidence type="ECO:0000256" key="8">
    <source>
        <dbReference type="PROSITE-ProRule" id="PRU00703"/>
    </source>
</evidence>
<dbReference type="Pfam" id="PF01595">
    <property type="entry name" value="CNNM"/>
    <property type="match status" value="1"/>
</dbReference>
<evidence type="ECO:0000256" key="11">
    <source>
        <dbReference type="SAM" id="Phobius"/>
    </source>
</evidence>
<evidence type="ECO:0000256" key="10">
    <source>
        <dbReference type="SAM" id="MobiDB-lite"/>
    </source>
</evidence>
<organism evidence="14 15">
    <name type="scientific">Kineosporia babensis</name>
    <dbReference type="NCBI Taxonomy" id="499548"/>
    <lineage>
        <taxon>Bacteria</taxon>
        <taxon>Bacillati</taxon>
        <taxon>Actinomycetota</taxon>
        <taxon>Actinomycetes</taxon>
        <taxon>Kineosporiales</taxon>
        <taxon>Kineosporiaceae</taxon>
        <taxon>Kineosporia</taxon>
    </lineage>
</organism>
<evidence type="ECO:0000256" key="5">
    <source>
        <dbReference type="ARBA" id="ARBA00022989"/>
    </source>
</evidence>
<dbReference type="Pfam" id="PF00571">
    <property type="entry name" value="CBS"/>
    <property type="match status" value="2"/>
</dbReference>
<comment type="caution">
    <text evidence="14">The sequence shown here is derived from an EMBL/GenBank/DDBJ whole genome shotgun (WGS) entry which is preliminary data.</text>
</comment>
<feature type="domain" description="CNNM transmembrane" evidence="13">
    <location>
        <begin position="1"/>
        <end position="200"/>
    </location>
</feature>
<dbReference type="Pfam" id="PF03471">
    <property type="entry name" value="CorC_HlyC"/>
    <property type="match status" value="1"/>
</dbReference>
<dbReference type="PANTHER" id="PTHR22777">
    <property type="entry name" value="HEMOLYSIN-RELATED"/>
    <property type="match status" value="1"/>
</dbReference>
<evidence type="ECO:0000256" key="1">
    <source>
        <dbReference type="ARBA" id="ARBA00004141"/>
    </source>
</evidence>
<evidence type="ECO:0000256" key="3">
    <source>
        <dbReference type="ARBA" id="ARBA00022692"/>
    </source>
</evidence>
<evidence type="ECO:0000256" key="7">
    <source>
        <dbReference type="ARBA" id="ARBA00023136"/>
    </source>
</evidence>
<proteinExistence type="inferred from homology"/>
<accession>A0A9X1SY09</accession>
<keyword evidence="3 9" id="KW-0812">Transmembrane</keyword>
<feature type="domain" description="CBS" evidence="12">
    <location>
        <begin position="270"/>
        <end position="327"/>
    </location>
</feature>
<comment type="similarity">
    <text evidence="2">Belongs to the UPF0053 family.</text>
</comment>
<keyword evidence="5 9" id="KW-1133">Transmembrane helix</keyword>
<dbReference type="Proteomes" id="UP001138997">
    <property type="component" value="Unassembled WGS sequence"/>
</dbReference>
<name>A0A9X1SY09_9ACTN</name>
<dbReference type="InterPro" id="IPR005170">
    <property type="entry name" value="Transptr-assoc_dom"/>
</dbReference>
<comment type="subcellular location">
    <subcellularLocation>
        <location evidence="1">Membrane</location>
        <topology evidence="1">Multi-pass membrane protein</topology>
    </subcellularLocation>
</comment>
<keyword evidence="6 8" id="KW-0129">CBS domain</keyword>
<dbReference type="SMART" id="SM01091">
    <property type="entry name" value="CorC_HlyC"/>
    <property type="match status" value="1"/>
</dbReference>
<evidence type="ECO:0000313" key="15">
    <source>
        <dbReference type="Proteomes" id="UP001138997"/>
    </source>
</evidence>
<evidence type="ECO:0000259" key="13">
    <source>
        <dbReference type="PROSITE" id="PS51846"/>
    </source>
</evidence>
<dbReference type="InterPro" id="IPR000644">
    <property type="entry name" value="CBS_dom"/>
</dbReference>
<evidence type="ECO:0000256" key="9">
    <source>
        <dbReference type="PROSITE-ProRule" id="PRU01193"/>
    </source>
</evidence>
<feature type="transmembrane region" description="Helical" evidence="11">
    <location>
        <begin position="56"/>
        <end position="77"/>
    </location>
</feature>
<dbReference type="SUPFAM" id="SSF54631">
    <property type="entry name" value="CBS-domain pair"/>
    <property type="match status" value="1"/>
</dbReference>
<dbReference type="InterPro" id="IPR002550">
    <property type="entry name" value="CNNM"/>
</dbReference>
<feature type="transmembrane region" description="Helical" evidence="11">
    <location>
        <begin position="129"/>
        <end position="152"/>
    </location>
</feature>
<dbReference type="SUPFAM" id="SSF56176">
    <property type="entry name" value="FAD-binding/transporter-associated domain-like"/>
    <property type="match status" value="1"/>
</dbReference>
<dbReference type="InterPro" id="IPR044751">
    <property type="entry name" value="Ion_transp-like_CBS"/>
</dbReference>
<dbReference type="AlphaFoldDB" id="A0A9X1SY09"/>
<sequence length="491" mass="52461">MWVEIALVAVLILINAALAGSEMALVTLRESQVSRLAAESEKGKRLASLTSNPDRFLSTIQIGITLAGALASATAAVSLAEPLVEPLGFLGAAAQPFSVVLVTIILTYVTLVLGELAPKRIAMQTSQTWALRATGPINLIATLARPLVWILARSTEMVVRLVGLDPKAVREEVSEEEIKDMIAAQESIPEQQRSIIEGALELDERRLYQVLVPRTDVVFVSAAQDAVTARDVLIEAGRSRAPVIGETEDDVIGFVHLRQLVAGVGTVSDYVRPALVLPDSAGVLQALGRMQQQRGQLALVMDEFGAVAGIVTLEDLLEEIVGEIYDEFDLDTAQVVRRPDGDIELTGSFPAHDLPDLGIDLDPGRNATIAGIMLEALGEFPPAGTETIVGQWRLTALEVTPRAILKVQVHPLDEAELNQIEEAKEAARQARENRDLPPVEEIAPLPESAEPPARPVSASTDEARAALATTSPAKPDSDLAPSDPSVHTDPA</sequence>
<keyword evidence="15" id="KW-1185">Reference proteome</keyword>
<evidence type="ECO:0000313" key="14">
    <source>
        <dbReference type="EMBL" id="MCD5316752.1"/>
    </source>
</evidence>
<feature type="transmembrane region" description="Helical" evidence="11">
    <location>
        <begin position="6"/>
        <end position="28"/>
    </location>
</feature>
<dbReference type="InterPro" id="IPR016169">
    <property type="entry name" value="FAD-bd_PCMH_sub2"/>
</dbReference>
<evidence type="ECO:0000256" key="2">
    <source>
        <dbReference type="ARBA" id="ARBA00006337"/>
    </source>
</evidence>